<keyword evidence="2" id="KW-1133">Transmembrane helix</keyword>
<feature type="region of interest" description="Disordered" evidence="1">
    <location>
        <begin position="969"/>
        <end position="991"/>
    </location>
</feature>
<dbReference type="InterPro" id="IPR042202">
    <property type="entry name" value="Duffy-ag-bd_sf"/>
</dbReference>
<feature type="region of interest" description="Disordered" evidence="1">
    <location>
        <begin position="797"/>
        <end position="865"/>
    </location>
</feature>
<feature type="domain" description="Duffy-binding-like" evidence="8">
    <location>
        <begin position="1236"/>
        <end position="1378"/>
    </location>
</feature>
<feature type="region of interest" description="Disordered" evidence="1">
    <location>
        <begin position="1"/>
        <end position="20"/>
    </location>
</feature>
<sequence length="2146" mass="244981">MARGGRQGGKDEEDRIDDTSAKHLLDSIGKKVYKEKVEKEAETYKNKLKGDLNTANGRSPELKYTTDTCNLVQEYYKHTNGGGNGDPCGTGKNAKNEDVKRFSDTEGAQCTDQQIEGNDRKNGGACAPYRRLHLCHHNLKNINNIDSDKARHKLLAEVCMAAYYEGDLIKTHYTEHQLTNEGTASQLCTVLARSFADIGDIVRGRDLFLGNTYESAQRKKLDENLKTIFAKIHEDVMKTSGSNGEALKTRYNGDADKNYSKLREDWWNANRHTVWKAITCGTHKGDTYFRTTCSMNGSGAQANNYCRCGNDQPGNDKPNIDPPTYFDYVPQFLRWFEEWAEDFCRKKKKKLENLEKQCRGKNDMDEHKYCSGNGYDCTKTIYKKGKLVIGSECTKCSVWCRMYETWIDNQKKEFLKQRKKCRNEIPVNGRQRRSLTTKNYEGYEKQFYEEFKRNYGDVNNFLEKLNNEEVCTKITEDDEKINFKTDDNDFHKNINNKGTFYHSKYCQPCPGCGVEREGDKWTEKKEGKCDVKKPYKIRDNATSTNIDVLFFGDKGEDIRKKIDTFCQTQNGSAGGVAGSNSDSSLCEPWKCYEEKDIKNDGQDDEDYEKEVKGSGGICILKNKKHESEKKTPDEPAEFQKTFNEFFYFWIGRFLNDSMYWRGKVNSCINNRKRKKCQNNCEKLCGCFQRWIGKKQTEWGKIIEHFGKQKDIPGGWTHYDLLEYVLKLDELFQNIKSGYGDVKETEGINKILDEEKKKNEEEERAGVAPGNGVNGGENKNTSIDKLLKHEGDEAEKCLEKRKETCPSQESLARAEVAREDIPKKEDSEEEEDDDDEDEEHDEVEEEEKAKEASTTEKKVPTKDVDPCQIVKELFSDPSNFKDVACKQKYGPKAPTSWKCIPTGNTSNEGATMEGSGENGGAGRSKRDASTVTTTAGSSGNPTSGKDGAICVPPRRRRLYVGKLEQWAKKQVETQARGSEAQTPQGGTSSQSDKLRDAFIQSAAVETFFLWDRYKKLNTKNKASTLGGGAQLQTIDNGTPPTDDDEDPEKQLQNGNIPPDFLRLMFYTLGDYRDILVGDISIVQGAISDTADKNGKQIIQDIEQKIQQILPKNGGTSPPAPKSSAQTPKDWWDDNAKHIWHGMICALTYKDSEEKGGKPEKIQEVYNKFFGTPNGSPVPQPGTTSTQNGTYKTQYDYNSVKLDNSDTQAKTTVGDDPLNNPKLTQFVLRPTYFRYLEEWGETFCRERTKRLEDIKSNCLKDGEKQYSGDGEECKIEDISKKGLFDDLEGPSCAKSCRSYKKWIKGKKTQYEKQKERYKTERDQAKSDNGFYTRLQNLPDAAAFLNRLKNGPCKNNENVEGKKGEDDINFKEKDGKTFQHTNLCGTCSEFKVKCNGHVCNGGGTKVTCPGGKITTENFESWVQQLQDVVMRVSDENTNRFEVDDLKDCIKAGIFKGIRKDEWKCGKVCGLDVCGLKSNNGKNYDQIILIRALIKRWLETFFEDYNKIKHKISHCIKKGEESSCIKDCVDKWVQIKKEEWKTIRKHYVDQYDKKNNDGSSNTLKNFLEQGIFESDKKKAIKPCGDLNAFEKSCGLNGADNSKKSKKGTQQEKDLVQCLLEKLETKAKKCKEKHSGQTCSPAPPETPEDEEEEDYENENTEEAKKMMPKICKNVVDTKKENDEEEGGCEPPATIPEAPAGPAPDSESEKREERPPPPEPPEEAKPPEPVKPAPTKPQRPRRPRRTPELLDNPPFKTALISSTLMWTVGIGFAAFTYFFLKKKTKSSVGNLFQILHIPKSDYDIPTLKSKNRYIPYRSGTYKGKTYIYMEGDSDEDKYAFISKITDNEWNTLKDDFISNMLQNTQNTEPNILHDNVDNNTHPTMSRHNMDQKPFIMSIHDRNLYIGQEYSYDMSTNSGQNNVYSGIDPTSANHDSYSDKNDPISDIHHPYSGIDLINDALNGDYDIYDEILKRKENELFGTKHHTKHTNTYNVAKPARDDPITNQINLFHKWLDRHRDMCEKWDTNNKVDILNQLKEEWENHNNSGNKPSNNKTLSSDVSIQIHMDNPKTMNEFTNMDTYPNNSIMDSILDEIEKYNEPYYDFYEDNKPSVDDNIYVDHNNKDLPTEIHIEMDVNNHKVVKEKYPISDMWDI</sequence>
<feature type="transmembrane region" description="Helical" evidence="2">
    <location>
        <begin position="1752"/>
        <end position="1774"/>
    </location>
</feature>
<feature type="compositionally biased region" description="Basic and acidic residues" evidence="1">
    <location>
        <begin position="8"/>
        <end position="20"/>
    </location>
</feature>
<evidence type="ECO:0000313" key="9">
    <source>
        <dbReference type="EMBL" id="ETW57605.1"/>
    </source>
</evidence>
<dbReference type="Proteomes" id="UP000019103">
    <property type="component" value="Unassembled WGS sequence"/>
</dbReference>
<evidence type="ECO:0000256" key="2">
    <source>
        <dbReference type="SAM" id="Phobius"/>
    </source>
</evidence>
<dbReference type="Gene3D" id="1.20.58.1930">
    <property type="match status" value="1"/>
</dbReference>
<feature type="domain" description="Duffy-binding-like" evidence="3">
    <location>
        <begin position="1489"/>
        <end position="1631"/>
    </location>
</feature>
<dbReference type="InterPro" id="IPR054595">
    <property type="entry name" value="DBL_C"/>
</dbReference>
<dbReference type="FunFam" id="1.10.1900.40:FF:000001">
    <property type="entry name" value="Erythrocyte membrane protein 1"/>
    <property type="match status" value="1"/>
</dbReference>
<feature type="compositionally biased region" description="Basic and acidic residues" evidence="1">
    <location>
        <begin position="846"/>
        <end position="864"/>
    </location>
</feature>
<feature type="domain" description="Cysteine-rich interdomain region 1 gamma" evidence="7">
    <location>
        <begin position="1424"/>
        <end position="1473"/>
    </location>
</feature>
<feature type="region of interest" description="Disordered" evidence="1">
    <location>
        <begin position="1020"/>
        <end position="1053"/>
    </location>
</feature>
<evidence type="ECO:0000259" key="3">
    <source>
        <dbReference type="Pfam" id="PF03011"/>
    </source>
</evidence>
<feature type="domain" description="Plasmodium falciparum erythrocyte membrane protein-1 N-terminal segment" evidence="6">
    <location>
        <begin position="20"/>
        <end position="55"/>
    </location>
</feature>
<feature type="region of interest" description="Disordered" evidence="1">
    <location>
        <begin position="888"/>
        <end position="952"/>
    </location>
</feature>
<feature type="compositionally biased region" description="Basic and acidic residues" evidence="1">
    <location>
        <begin position="1701"/>
        <end position="1722"/>
    </location>
</feature>
<reference evidence="9 10" key="2">
    <citation type="submission" date="2013-02" db="EMBL/GenBank/DDBJ databases">
        <title>The Genome Sequence of Plasmodium falciparum Palo Alto/Uganda.</title>
        <authorList>
            <consortium name="The Broad Institute Genome Sequencing Platform"/>
            <consortium name="The Broad Institute Genome Sequencing Center for Infectious Disease"/>
            <person name="Neafsey D."/>
            <person name="Cheeseman I."/>
            <person name="Volkman S."/>
            <person name="Adams J."/>
            <person name="Walker B."/>
            <person name="Young S.K."/>
            <person name="Zeng Q."/>
            <person name="Gargeya S."/>
            <person name="Fitzgerald M."/>
            <person name="Haas B."/>
            <person name="Abouelleil A."/>
            <person name="Alvarado L."/>
            <person name="Arachchi H.M."/>
            <person name="Berlin A.M."/>
            <person name="Chapman S.B."/>
            <person name="Dewar J."/>
            <person name="Goldberg J."/>
            <person name="Griggs A."/>
            <person name="Gujja S."/>
            <person name="Hansen M."/>
            <person name="Howarth C."/>
            <person name="Imamovic A."/>
            <person name="Larimer J."/>
            <person name="McCowan C."/>
            <person name="Murphy C."/>
            <person name="Neiman D."/>
            <person name="Pearson M."/>
            <person name="Priest M."/>
            <person name="Roberts A."/>
            <person name="Saif S."/>
            <person name="Shea T."/>
            <person name="Sisk P."/>
            <person name="Sykes S."/>
            <person name="Wortman J."/>
            <person name="Nusbaum C."/>
            <person name="Birren B."/>
        </authorList>
    </citation>
    <scope>NUCLEOTIDE SEQUENCE [LARGE SCALE GENOMIC DNA]</scope>
    <source>
        <strain evidence="9 10">Palo Alto/Uganda</strain>
    </source>
</reference>
<dbReference type="InterPro" id="IPR008602">
    <property type="entry name" value="Duffy-antigen-binding"/>
</dbReference>
<feature type="compositionally biased region" description="Acidic residues" evidence="1">
    <location>
        <begin position="826"/>
        <end position="845"/>
    </location>
</feature>
<keyword evidence="2" id="KW-0812">Transmembrane</keyword>
<dbReference type="SUPFAM" id="SSF140924">
    <property type="entry name" value="Duffy binding domain-like"/>
    <property type="match status" value="4"/>
</dbReference>
<accession>W4J5S3</accession>
<dbReference type="Pfam" id="PF22672">
    <property type="entry name" value="DBL_C"/>
    <property type="match status" value="2"/>
</dbReference>
<dbReference type="Pfam" id="PF18562">
    <property type="entry name" value="CIDR1_gamma"/>
    <property type="match status" value="1"/>
</dbReference>
<dbReference type="InterPro" id="IPR004258">
    <property type="entry name" value="DBL"/>
</dbReference>
<dbReference type="InterPro" id="IPR041480">
    <property type="entry name" value="CIDR1_gamma"/>
</dbReference>
<dbReference type="Pfam" id="PF15447">
    <property type="entry name" value="NTS"/>
    <property type="match status" value="1"/>
</dbReference>
<reference evidence="9 10" key="1">
    <citation type="submission" date="2013-02" db="EMBL/GenBank/DDBJ databases">
        <title>The Genome Annotation of Plasmodium falciparum Palo Alto/Uganda.</title>
        <authorList>
            <consortium name="The Broad Institute Genome Sequencing Platform"/>
            <consortium name="The Broad Institute Genome Sequencing Center for Infectious Disease"/>
            <person name="Neafsey D."/>
            <person name="Hoffman S."/>
            <person name="Volkman S."/>
            <person name="Rosenthal P."/>
            <person name="Walker B."/>
            <person name="Young S.K."/>
            <person name="Zeng Q."/>
            <person name="Gargeya S."/>
            <person name="Fitzgerald M."/>
            <person name="Haas B."/>
            <person name="Abouelleil A."/>
            <person name="Allen A.W."/>
            <person name="Alvarado L."/>
            <person name="Arachchi H.M."/>
            <person name="Berlin A.M."/>
            <person name="Chapman S.B."/>
            <person name="Gainer-Dewar J."/>
            <person name="Goldberg J."/>
            <person name="Griggs A."/>
            <person name="Gujja S."/>
            <person name="Hansen M."/>
            <person name="Howarth C."/>
            <person name="Imamovic A."/>
            <person name="Ireland A."/>
            <person name="Larimer J."/>
            <person name="McCowan C."/>
            <person name="Murphy C."/>
            <person name="Pearson M."/>
            <person name="Poon T.W."/>
            <person name="Priest M."/>
            <person name="Roberts A."/>
            <person name="Saif S."/>
            <person name="Shea T."/>
            <person name="Sisk P."/>
            <person name="Sykes S."/>
            <person name="Wortman J."/>
            <person name="Nusbaum C."/>
            <person name="Birren B."/>
        </authorList>
    </citation>
    <scope>NUCLEOTIDE SEQUENCE [LARGE SCALE GENOMIC DNA]</scope>
    <source>
        <strain evidence="9 10">Palo Alto/Uganda</strain>
    </source>
</reference>
<dbReference type="FunFam" id="1.20.58.1930:FF:000001">
    <property type="entry name" value="Erythrocyte membrane protein 1, PfEMP1"/>
    <property type="match status" value="1"/>
</dbReference>
<organism evidence="9 10">
    <name type="scientific">Plasmodium falciparum (isolate Palo Alto / Uganda)</name>
    <dbReference type="NCBI Taxonomy" id="57270"/>
    <lineage>
        <taxon>Eukaryota</taxon>
        <taxon>Sar</taxon>
        <taxon>Alveolata</taxon>
        <taxon>Apicomplexa</taxon>
        <taxon>Aconoidasida</taxon>
        <taxon>Haemosporida</taxon>
        <taxon>Plasmodiidae</taxon>
        <taxon>Plasmodium</taxon>
        <taxon>Plasmodium (Laverania)</taxon>
    </lineage>
</organism>
<evidence type="ECO:0008006" key="11">
    <source>
        <dbReference type="Google" id="ProtNLM"/>
    </source>
</evidence>
<evidence type="ECO:0000259" key="8">
    <source>
        <dbReference type="Pfam" id="PF22672"/>
    </source>
</evidence>
<dbReference type="InterPro" id="IPR029211">
    <property type="entry name" value="PfEMP1_ATS"/>
</dbReference>
<proteinExistence type="predicted"/>
<evidence type="ECO:0000313" key="10">
    <source>
        <dbReference type="Proteomes" id="UP000019103"/>
    </source>
</evidence>
<name>W4J5S3_PLAFP</name>
<dbReference type="Pfam" id="PF15445">
    <property type="entry name" value="ATS"/>
    <property type="match status" value="1"/>
</dbReference>
<dbReference type="InterPro" id="IPR044932">
    <property type="entry name" value="PfEMP1_ATS_sf"/>
</dbReference>
<feature type="region of interest" description="Disordered" evidence="1">
    <location>
        <begin position="752"/>
        <end position="780"/>
    </location>
</feature>
<feature type="region of interest" description="Disordered" evidence="1">
    <location>
        <begin position="1625"/>
        <end position="1746"/>
    </location>
</feature>
<feature type="domain" description="Duffy-binding-like" evidence="3">
    <location>
        <begin position="645"/>
        <end position="803"/>
    </location>
</feature>
<dbReference type="EMBL" id="KI927252">
    <property type="protein sequence ID" value="ETW57605.1"/>
    <property type="molecule type" value="Genomic_DNA"/>
</dbReference>
<evidence type="ECO:0000259" key="6">
    <source>
        <dbReference type="Pfam" id="PF15447"/>
    </source>
</evidence>
<feature type="compositionally biased region" description="Low complexity" evidence="1">
    <location>
        <begin position="928"/>
        <end position="938"/>
    </location>
</feature>
<evidence type="ECO:0000259" key="5">
    <source>
        <dbReference type="Pfam" id="PF15445"/>
    </source>
</evidence>
<dbReference type="Gene3D" id="1.20.1310.20">
    <property type="entry name" value="Duffy-antigen binding domain"/>
    <property type="match status" value="2"/>
</dbReference>
<feature type="compositionally biased region" description="Acidic residues" evidence="1">
    <location>
        <begin position="1641"/>
        <end position="1655"/>
    </location>
</feature>
<dbReference type="FunFam" id="1.20.1310.20:FF:000001">
    <property type="entry name" value="Erythrocyte membrane protein 1, PfEMP1"/>
    <property type="match status" value="1"/>
</dbReference>
<dbReference type="Gene3D" id="1.10.1900.40">
    <property type="entry name" value="Acidic terminal segments, variant surface antigen of PfEMP1"/>
    <property type="match status" value="2"/>
</dbReference>
<dbReference type="FunFam" id="1.10.1900.40:FF:000002">
    <property type="entry name" value="Erythrocyte membrane protein 1, PfEMP1"/>
    <property type="match status" value="1"/>
</dbReference>
<evidence type="ECO:0000256" key="1">
    <source>
        <dbReference type="SAM" id="MobiDB-lite"/>
    </source>
</evidence>
<dbReference type="Gene3D" id="1.20.58.830">
    <property type="match status" value="3"/>
</dbReference>
<protein>
    <recommendedName>
        <fullName evidence="11">Erythrocyte membrane protein 1</fullName>
    </recommendedName>
</protein>
<dbReference type="FunFam" id="1.20.58.830:FF:000003">
    <property type="entry name" value="Erythrocyte membrane protein 1, PfEMP1"/>
    <property type="match status" value="1"/>
</dbReference>
<evidence type="ECO:0000259" key="4">
    <source>
        <dbReference type="Pfam" id="PF05424"/>
    </source>
</evidence>
<dbReference type="GO" id="GO:0016020">
    <property type="term" value="C:membrane"/>
    <property type="evidence" value="ECO:0007669"/>
    <property type="project" value="InterPro"/>
</dbReference>
<dbReference type="Pfam" id="PF03011">
    <property type="entry name" value="PFEMP"/>
    <property type="match status" value="2"/>
</dbReference>
<feature type="compositionally biased region" description="Basic and acidic residues" evidence="1">
    <location>
        <begin position="752"/>
        <end position="764"/>
    </location>
</feature>
<feature type="region of interest" description="Disordered" evidence="1">
    <location>
        <begin position="1108"/>
        <end position="1127"/>
    </location>
</feature>
<dbReference type="InterPro" id="IPR029210">
    <property type="entry name" value="PfEMP1_NTS"/>
</dbReference>
<keyword evidence="2" id="KW-0472">Membrane</keyword>
<feature type="compositionally biased region" description="Polar residues" evidence="1">
    <location>
        <begin position="971"/>
        <end position="990"/>
    </location>
</feature>
<dbReference type="GO" id="GO:0046789">
    <property type="term" value="F:host cell surface receptor binding"/>
    <property type="evidence" value="ECO:0007669"/>
    <property type="project" value="InterPro"/>
</dbReference>
<gene>
    <name evidence="9" type="ORF">PFUGPA_00513</name>
</gene>
<feature type="domain" description="Duffy-antigen binding" evidence="4">
    <location>
        <begin position="124"/>
        <end position="334"/>
    </location>
</feature>
<feature type="compositionally biased region" description="Basic and acidic residues" evidence="1">
    <location>
        <begin position="814"/>
        <end position="825"/>
    </location>
</feature>
<dbReference type="Pfam" id="PF05424">
    <property type="entry name" value="Duffy_binding"/>
    <property type="match status" value="2"/>
</dbReference>
<evidence type="ECO:0000259" key="7">
    <source>
        <dbReference type="Pfam" id="PF18562"/>
    </source>
</evidence>
<feature type="domain" description="Duffy-antigen binding" evidence="4">
    <location>
        <begin position="948"/>
        <end position="1167"/>
    </location>
</feature>
<feature type="domain" description="Plasmodium falciparum erythrocyte membrane protein 1 acidic terminal segment" evidence="5">
    <location>
        <begin position="1837"/>
        <end position="2146"/>
    </location>
</feature>
<feature type="domain" description="Duffy-binding-like" evidence="8">
    <location>
        <begin position="338"/>
        <end position="492"/>
    </location>
</feature>